<organism evidence="1 2">
    <name type="scientific">Entomortierella chlamydospora</name>
    <dbReference type="NCBI Taxonomy" id="101097"/>
    <lineage>
        <taxon>Eukaryota</taxon>
        <taxon>Fungi</taxon>
        <taxon>Fungi incertae sedis</taxon>
        <taxon>Mucoromycota</taxon>
        <taxon>Mortierellomycotina</taxon>
        <taxon>Mortierellomycetes</taxon>
        <taxon>Mortierellales</taxon>
        <taxon>Mortierellaceae</taxon>
        <taxon>Entomortierella</taxon>
    </lineage>
</organism>
<evidence type="ECO:0000313" key="1">
    <source>
        <dbReference type="EMBL" id="KAG0010170.1"/>
    </source>
</evidence>
<gene>
    <name evidence="1" type="ORF">BGZ80_001711</name>
</gene>
<protein>
    <submittedName>
        <fullName evidence="1">Uncharacterized protein</fullName>
    </submittedName>
</protein>
<comment type="caution">
    <text evidence="1">The sequence shown here is derived from an EMBL/GenBank/DDBJ whole genome shotgun (WGS) entry which is preliminary data.</text>
</comment>
<dbReference type="SUPFAM" id="SSF52047">
    <property type="entry name" value="RNI-like"/>
    <property type="match status" value="1"/>
</dbReference>
<sequence length="440" mass="50394">MQKYASHIRSIYFDFYVYELAKRLPWEAMTQIQEIHMTEEIKGDDIQERVVHLIERNRGLCKVVFHSSKIATTRKVAKTLSSYSNLKILKLYLGKIDSKMTAQLLDIATRLQELMICAKEIVIPNSLDNWTQFPSMTALSLSDKSGLSLHQQLEIIRRCPRLRRLCWVTVDAPLPIPDLCQVISTNCRELSELDFLPITGKTTGLTVANISDEEIAHLVNSCNDLTVLKFYPSGSGSLAIQAIRPHFSKLTRLEVPGGHLFDSDIIQEIMTSCPALIELKADRLYARSILGAVKSDAPEPGSDGYDLHPQDWVCLNLQRLNVFICGLHNSDMWQRQILYQLSRLKKLEELSVGGWDDERSWGRDGLDLRLVRGLDILASLKQLRTFEFRELYQQQGEQEIRWVLREWPKLTSFYGRYNANRAVDQQLASILSAHRVNSGY</sequence>
<dbReference type="AlphaFoldDB" id="A0A9P6MQE4"/>
<dbReference type="Gene3D" id="3.80.10.10">
    <property type="entry name" value="Ribonuclease Inhibitor"/>
    <property type="match status" value="1"/>
</dbReference>
<dbReference type="InterPro" id="IPR032675">
    <property type="entry name" value="LRR_dom_sf"/>
</dbReference>
<proteinExistence type="predicted"/>
<evidence type="ECO:0000313" key="2">
    <source>
        <dbReference type="Proteomes" id="UP000703661"/>
    </source>
</evidence>
<dbReference type="Proteomes" id="UP000703661">
    <property type="component" value="Unassembled WGS sequence"/>
</dbReference>
<accession>A0A9P6MQE4</accession>
<name>A0A9P6MQE4_9FUNG</name>
<keyword evidence="2" id="KW-1185">Reference proteome</keyword>
<dbReference type="EMBL" id="JAAAID010001397">
    <property type="protein sequence ID" value="KAG0010170.1"/>
    <property type="molecule type" value="Genomic_DNA"/>
</dbReference>
<reference evidence="1" key="1">
    <citation type="journal article" date="2020" name="Fungal Divers.">
        <title>Resolving the Mortierellaceae phylogeny through synthesis of multi-gene phylogenetics and phylogenomics.</title>
        <authorList>
            <person name="Vandepol N."/>
            <person name="Liber J."/>
            <person name="Desiro A."/>
            <person name="Na H."/>
            <person name="Kennedy M."/>
            <person name="Barry K."/>
            <person name="Grigoriev I.V."/>
            <person name="Miller A.N."/>
            <person name="O'Donnell K."/>
            <person name="Stajich J.E."/>
            <person name="Bonito G."/>
        </authorList>
    </citation>
    <scope>NUCLEOTIDE SEQUENCE</scope>
    <source>
        <strain evidence="1">NRRL 2769</strain>
    </source>
</reference>